<dbReference type="PANTHER" id="PTHR37806:SF1">
    <property type="entry name" value="PEPTIDASE C39-LIKE DOMAIN-CONTAINING PROTEIN"/>
    <property type="match status" value="1"/>
</dbReference>
<sequence>MFETALLAAVFVFLGHAGFAPDEKPECTQTVTAPTLFKADDEPPTASAEYVFSNDTNSKPKLAVSLSFQSPLENETPDTYLISDFEVELQMPELPTGCEITALTMALNYYGCPADKVEIAERYLPTVPADLYYGDDGRLYGPDLNRYFVGDPATRGGYICGTEAIVYAANSHLADINSSLHAVDLTGSPAEDLYELVSENTPVVVWVTISMQPRRSPEGWYTEDGAYVDWSTNDHGAVLIGYTKDTVTIADPISGLTEYDRAEFEEVFASRGNRCVVIQQ</sequence>
<dbReference type="Pfam" id="PF13529">
    <property type="entry name" value="Peptidase_C39_2"/>
    <property type="match status" value="1"/>
</dbReference>
<comment type="caution">
    <text evidence="2">The sequence shown here is derived from an EMBL/GenBank/DDBJ whole genome shotgun (WGS) entry which is preliminary data.</text>
</comment>
<reference evidence="2" key="2">
    <citation type="journal article" date="2021" name="PeerJ">
        <title>Extensive microbial diversity within the chicken gut microbiome revealed by metagenomics and culture.</title>
        <authorList>
            <person name="Gilroy R."/>
            <person name="Ravi A."/>
            <person name="Getino M."/>
            <person name="Pursley I."/>
            <person name="Horton D.L."/>
            <person name="Alikhan N.F."/>
            <person name="Baker D."/>
            <person name="Gharbi K."/>
            <person name="Hall N."/>
            <person name="Watson M."/>
            <person name="Adriaenssens E.M."/>
            <person name="Foster-Nyarko E."/>
            <person name="Jarju S."/>
            <person name="Secka A."/>
            <person name="Antonio M."/>
            <person name="Oren A."/>
            <person name="Chaudhuri R.R."/>
            <person name="La Ragione R."/>
            <person name="Hildebrand F."/>
            <person name="Pallen M.J."/>
        </authorList>
    </citation>
    <scope>NUCLEOTIDE SEQUENCE</scope>
    <source>
        <strain evidence="2">CHK157-1446</strain>
    </source>
</reference>
<dbReference type="AlphaFoldDB" id="A0A9D1JHA2"/>
<reference evidence="2" key="1">
    <citation type="submission" date="2020-10" db="EMBL/GenBank/DDBJ databases">
        <authorList>
            <person name="Gilroy R."/>
        </authorList>
    </citation>
    <scope>NUCLEOTIDE SEQUENCE</scope>
    <source>
        <strain evidence="2">CHK157-1446</strain>
    </source>
</reference>
<dbReference type="Gene3D" id="3.90.70.10">
    <property type="entry name" value="Cysteine proteinases"/>
    <property type="match status" value="1"/>
</dbReference>
<protein>
    <submittedName>
        <fullName evidence="2">C39 family peptidase</fullName>
    </submittedName>
</protein>
<accession>A0A9D1JHA2</accession>
<dbReference type="PANTHER" id="PTHR37806">
    <property type="entry name" value="LMO0724 PROTEIN"/>
    <property type="match status" value="1"/>
</dbReference>
<dbReference type="Proteomes" id="UP000823982">
    <property type="component" value="Unassembled WGS sequence"/>
</dbReference>
<dbReference type="EMBL" id="DVIR01000011">
    <property type="protein sequence ID" value="HIS24058.1"/>
    <property type="molecule type" value="Genomic_DNA"/>
</dbReference>
<dbReference type="InterPro" id="IPR039564">
    <property type="entry name" value="Peptidase_C39-like"/>
</dbReference>
<gene>
    <name evidence="2" type="ORF">IAD01_01480</name>
</gene>
<organism evidence="2 3">
    <name type="scientific">Candidatus Faeciplasma gallinarum</name>
    <dbReference type="NCBI Taxonomy" id="2840799"/>
    <lineage>
        <taxon>Bacteria</taxon>
        <taxon>Bacillati</taxon>
        <taxon>Bacillota</taxon>
        <taxon>Clostridia</taxon>
        <taxon>Eubacteriales</taxon>
        <taxon>Oscillospiraceae</taxon>
        <taxon>Oscillospiraceae incertae sedis</taxon>
        <taxon>Candidatus Faeciplasma</taxon>
    </lineage>
</organism>
<name>A0A9D1JHA2_9FIRM</name>
<proteinExistence type="predicted"/>
<evidence type="ECO:0000259" key="1">
    <source>
        <dbReference type="Pfam" id="PF13529"/>
    </source>
</evidence>
<evidence type="ECO:0000313" key="3">
    <source>
        <dbReference type="Proteomes" id="UP000823982"/>
    </source>
</evidence>
<evidence type="ECO:0000313" key="2">
    <source>
        <dbReference type="EMBL" id="HIS24058.1"/>
    </source>
</evidence>
<feature type="domain" description="Peptidase C39-like" evidence="1">
    <location>
        <begin position="84"/>
        <end position="252"/>
    </location>
</feature>